<evidence type="ECO:0000256" key="1">
    <source>
        <dbReference type="RuleBase" id="RU364126"/>
    </source>
</evidence>
<dbReference type="GO" id="GO:0035299">
    <property type="term" value="F:inositol-1,3,4,5,6-pentakisphosphate 2-kinase activity"/>
    <property type="evidence" value="ECO:0007669"/>
    <property type="project" value="UniProtKB-EC"/>
</dbReference>
<sequence length="533" mass="59333">MMKEGNIASGMGVSCMNGAKVILSAINIFHRDPEHPFVFFHYFLMYPSQQSSSRSLLQLEVIATCSFLPIGTTGLKMALTLKEEDAPHWVYRGEGAVNLVLAYTGSSSSYIGKVLRIRKAPRNGSESKGGVRNSIALTPQERLLWKDVDELISSSDKEIAGQLYVQHVMKPLLGAKYVDAGMHVLVTREFLELVENNVLSQRPACRVDAARVDTHCDFGLLMSDHSLFANGSQGCGPCISVEIKPKCGFLPLSRFISEGTAIKRRITRFEMHQALKLHQGEISQQSEYNPLDLFSGSKERILKAIKGLFTTPQNNFRVFLNGSLILGGLGGVAKNTDVCIAEVFEDELKSVIQADDGLCTENLFTLVTEALQQSGVLDKLLEVQMLDNVDIEGVIHAYYDITSQQCIVCSKLGEEQAKRYTALHSASLDESLRIVKDYLIAATAKDCSLMLCFRPRNEDDSGSVYNNVYLESTKQSFDVKVYFIDLDLKRLSKMEDYYELDKKIVSCYRQVIKMDQGRNEMTSLQASNSKAAN</sequence>
<keyword evidence="3" id="KW-1185">Reference proteome</keyword>
<name>A0AAN9FSU6_CLITE</name>
<dbReference type="GO" id="GO:0032958">
    <property type="term" value="P:inositol phosphate biosynthetic process"/>
    <property type="evidence" value="ECO:0007669"/>
    <property type="project" value="TreeGrafter"/>
</dbReference>
<comment type="domain">
    <text evidence="1">The EXKPK motif is conserved in inositol-pentakisphosphate 2-kinases of both family 1 and 2.</text>
</comment>
<dbReference type="PANTHER" id="PTHR14456:SF6">
    <property type="entry name" value="INOSITOL-PENTAKISPHOSPHATE 2-KINASE"/>
    <property type="match status" value="1"/>
</dbReference>
<organism evidence="2 3">
    <name type="scientific">Clitoria ternatea</name>
    <name type="common">Butterfly pea</name>
    <dbReference type="NCBI Taxonomy" id="43366"/>
    <lineage>
        <taxon>Eukaryota</taxon>
        <taxon>Viridiplantae</taxon>
        <taxon>Streptophyta</taxon>
        <taxon>Embryophyta</taxon>
        <taxon>Tracheophyta</taxon>
        <taxon>Spermatophyta</taxon>
        <taxon>Magnoliopsida</taxon>
        <taxon>eudicotyledons</taxon>
        <taxon>Gunneridae</taxon>
        <taxon>Pentapetalae</taxon>
        <taxon>rosids</taxon>
        <taxon>fabids</taxon>
        <taxon>Fabales</taxon>
        <taxon>Fabaceae</taxon>
        <taxon>Papilionoideae</taxon>
        <taxon>50 kb inversion clade</taxon>
        <taxon>NPAAA clade</taxon>
        <taxon>indigoferoid/millettioid clade</taxon>
        <taxon>Phaseoleae</taxon>
        <taxon>Clitoria</taxon>
    </lineage>
</organism>
<dbReference type="InterPro" id="IPR043001">
    <property type="entry name" value="IP5_2-K_N_lobe"/>
</dbReference>
<dbReference type="GO" id="GO:0005634">
    <property type="term" value="C:nucleus"/>
    <property type="evidence" value="ECO:0007669"/>
    <property type="project" value="TreeGrafter"/>
</dbReference>
<protein>
    <recommendedName>
        <fullName evidence="1">Inositol-pentakisphosphate 2-kinase</fullName>
        <ecNumber evidence="1">2.7.1.158</ecNumber>
    </recommendedName>
</protein>
<dbReference type="EC" id="2.7.1.158" evidence="1"/>
<reference evidence="2 3" key="1">
    <citation type="submission" date="2024-01" db="EMBL/GenBank/DDBJ databases">
        <title>The genomes of 5 underutilized Papilionoideae crops provide insights into root nodulation and disease resistance.</title>
        <authorList>
            <person name="Yuan L."/>
        </authorList>
    </citation>
    <scope>NUCLEOTIDE SEQUENCE [LARGE SCALE GENOMIC DNA]</scope>
    <source>
        <strain evidence="2">LY-2023</strain>
        <tissue evidence="2">Leaf</tissue>
    </source>
</reference>
<dbReference type="PROSITE" id="PS51257">
    <property type="entry name" value="PROKAR_LIPOPROTEIN"/>
    <property type="match status" value="1"/>
</dbReference>
<dbReference type="EMBL" id="JAYKXN010000006">
    <property type="protein sequence ID" value="KAK7280684.1"/>
    <property type="molecule type" value="Genomic_DNA"/>
</dbReference>
<evidence type="ECO:0000313" key="2">
    <source>
        <dbReference type="EMBL" id="KAK7280684.1"/>
    </source>
</evidence>
<comment type="caution">
    <text evidence="2">The sequence shown here is derived from an EMBL/GenBank/DDBJ whole genome shotgun (WGS) entry which is preliminary data.</text>
</comment>
<dbReference type="InterPro" id="IPR009286">
    <property type="entry name" value="Ins_P5_2-kin"/>
</dbReference>
<dbReference type="Pfam" id="PF06090">
    <property type="entry name" value="Ins_P5_2-kin"/>
    <property type="match status" value="1"/>
</dbReference>
<dbReference type="Gene3D" id="3.30.200.110">
    <property type="entry name" value="Inositol-pentakisphosphate 2-kinase, N-lobe"/>
    <property type="match status" value="1"/>
</dbReference>
<proteinExistence type="predicted"/>
<comment type="catalytic activity">
    <reaction evidence="1">
        <text>1D-myo-inositol 1,3,4,5,6-pentakisphosphate + ATP = 1D-myo-inositol hexakisphosphate + ADP + H(+)</text>
        <dbReference type="Rhea" id="RHEA:20313"/>
        <dbReference type="ChEBI" id="CHEBI:15378"/>
        <dbReference type="ChEBI" id="CHEBI:30616"/>
        <dbReference type="ChEBI" id="CHEBI:57733"/>
        <dbReference type="ChEBI" id="CHEBI:58130"/>
        <dbReference type="ChEBI" id="CHEBI:456216"/>
        <dbReference type="EC" id="2.7.1.158"/>
    </reaction>
</comment>
<evidence type="ECO:0000313" key="3">
    <source>
        <dbReference type="Proteomes" id="UP001359559"/>
    </source>
</evidence>
<dbReference type="GO" id="GO:0005524">
    <property type="term" value="F:ATP binding"/>
    <property type="evidence" value="ECO:0007669"/>
    <property type="project" value="UniProtKB-KW"/>
</dbReference>
<keyword evidence="1" id="KW-0808">Transferase</keyword>
<dbReference type="PANTHER" id="PTHR14456">
    <property type="entry name" value="INOSITOL POLYPHOSPHATE KINASE 1"/>
    <property type="match status" value="1"/>
</dbReference>
<comment type="function">
    <text evidence="1">Phosphorylates Ins(1,3,4,5,6)P5 at position 2 to form Ins(1,2,3,4,5,6)P6 (InsP6 or phytate).</text>
</comment>
<keyword evidence="1" id="KW-0067">ATP-binding</keyword>
<dbReference type="AlphaFoldDB" id="A0AAN9FSU6"/>
<gene>
    <name evidence="2" type="ORF">RJT34_25751</name>
</gene>
<accession>A0AAN9FSU6</accession>
<dbReference type="Proteomes" id="UP001359559">
    <property type="component" value="Unassembled WGS sequence"/>
</dbReference>
<keyword evidence="1" id="KW-0418">Kinase</keyword>
<keyword evidence="1" id="KW-0547">Nucleotide-binding</keyword>